<proteinExistence type="inferred from homology"/>
<dbReference type="PANTHER" id="PTHR21716">
    <property type="entry name" value="TRANSMEMBRANE PROTEIN"/>
    <property type="match status" value="1"/>
</dbReference>
<dbReference type="PANTHER" id="PTHR21716:SF53">
    <property type="entry name" value="PERMEASE PERM-RELATED"/>
    <property type="match status" value="1"/>
</dbReference>
<feature type="transmembrane region" description="Helical" evidence="9">
    <location>
        <begin position="64"/>
        <end position="83"/>
    </location>
</feature>
<comment type="subcellular location">
    <subcellularLocation>
        <location evidence="1">Cell membrane</location>
        <topology evidence="1">Multi-pass membrane protein</topology>
    </subcellularLocation>
</comment>
<evidence type="ECO:0000256" key="7">
    <source>
        <dbReference type="ARBA" id="ARBA00023136"/>
    </source>
</evidence>
<comment type="caution">
    <text evidence="10">The sequence shown here is derived from an EMBL/GenBank/DDBJ whole genome shotgun (WGS) entry which is preliminary data.</text>
</comment>
<feature type="transmembrane region" description="Helical" evidence="9">
    <location>
        <begin position="255"/>
        <end position="283"/>
    </location>
</feature>
<feature type="transmembrane region" description="Helical" evidence="9">
    <location>
        <begin position="192"/>
        <end position="215"/>
    </location>
</feature>
<dbReference type="RefSeq" id="WP_146371801.1">
    <property type="nucleotide sequence ID" value="NZ_SJPP01000001.1"/>
</dbReference>
<dbReference type="Proteomes" id="UP000320735">
    <property type="component" value="Unassembled WGS sequence"/>
</dbReference>
<feature type="region of interest" description="Disordered" evidence="8">
    <location>
        <begin position="620"/>
        <end position="653"/>
    </location>
</feature>
<dbReference type="AlphaFoldDB" id="A0A5C6BQM7"/>
<evidence type="ECO:0000256" key="9">
    <source>
        <dbReference type="SAM" id="Phobius"/>
    </source>
</evidence>
<feature type="transmembrane region" description="Helical" evidence="9">
    <location>
        <begin position="366"/>
        <end position="383"/>
    </location>
</feature>
<evidence type="ECO:0000313" key="10">
    <source>
        <dbReference type="EMBL" id="TWU14503.1"/>
    </source>
</evidence>
<evidence type="ECO:0000256" key="8">
    <source>
        <dbReference type="SAM" id="MobiDB-lite"/>
    </source>
</evidence>
<evidence type="ECO:0000256" key="6">
    <source>
        <dbReference type="ARBA" id="ARBA00022989"/>
    </source>
</evidence>
<feature type="transmembrane region" description="Helical" evidence="9">
    <location>
        <begin position="12"/>
        <end position="29"/>
    </location>
</feature>
<evidence type="ECO:0000256" key="1">
    <source>
        <dbReference type="ARBA" id="ARBA00004651"/>
    </source>
</evidence>
<dbReference type="EMBL" id="SJPP01000001">
    <property type="protein sequence ID" value="TWU14503.1"/>
    <property type="molecule type" value="Genomic_DNA"/>
</dbReference>
<comment type="similarity">
    <text evidence="2">Belongs to the autoinducer-2 exporter (AI-2E) (TC 2.A.86) family.</text>
</comment>
<dbReference type="InterPro" id="IPR002549">
    <property type="entry name" value="AI-2E-like"/>
</dbReference>
<keyword evidence="5 9" id="KW-0812">Transmembrane</keyword>
<keyword evidence="4" id="KW-1003">Cell membrane</keyword>
<accession>A0A5C6BQM7</accession>
<dbReference type="GO" id="GO:0055085">
    <property type="term" value="P:transmembrane transport"/>
    <property type="evidence" value="ECO:0007669"/>
    <property type="project" value="TreeGrafter"/>
</dbReference>
<evidence type="ECO:0000256" key="2">
    <source>
        <dbReference type="ARBA" id="ARBA00009773"/>
    </source>
</evidence>
<name>A0A5C6BQM7_9PLAN</name>
<organism evidence="10 11">
    <name type="scientific">Symmachiella macrocystis</name>
    <dbReference type="NCBI Taxonomy" id="2527985"/>
    <lineage>
        <taxon>Bacteria</taxon>
        <taxon>Pseudomonadati</taxon>
        <taxon>Planctomycetota</taxon>
        <taxon>Planctomycetia</taxon>
        <taxon>Planctomycetales</taxon>
        <taxon>Planctomycetaceae</taxon>
        <taxon>Symmachiella</taxon>
    </lineage>
</organism>
<evidence type="ECO:0000313" key="11">
    <source>
        <dbReference type="Proteomes" id="UP000320735"/>
    </source>
</evidence>
<dbReference type="GO" id="GO:0005886">
    <property type="term" value="C:plasma membrane"/>
    <property type="evidence" value="ECO:0007669"/>
    <property type="project" value="UniProtKB-SubCell"/>
</dbReference>
<reference evidence="10 11" key="1">
    <citation type="submission" date="2019-02" db="EMBL/GenBank/DDBJ databases">
        <title>Deep-cultivation of Planctomycetes and their phenomic and genomic characterization uncovers novel biology.</title>
        <authorList>
            <person name="Wiegand S."/>
            <person name="Jogler M."/>
            <person name="Boedeker C."/>
            <person name="Pinto D."/>
            <person name="Vollmers J."/>
            <person name="Rivas-Marin E."/>
            <person name="Kohn T."/>
            <person name="Peeters S.H."/>
            <person name="Heuer A."/>
            <person name="Rast P."/>
            <person name="Oberbeckmann S."/>
            <person name="Bunk B."/>
            <person name="Jeske O."/>
            <person name="Meyerdierks A."/>
            <person name="Storesund J.E."/>
            <person name="Kallscheuer N."/>
            <person name="Luecker S."/>
            <person name="Lage O.M."/>
            <person name="Pohl T."/>
            <person name="Merkel B.J."/>
            <person name="Hornburger P."/>
            <person name="Mueller R.-W."/>
            <person name="Bruemmer F."/>
            <person name="Labrenz M."/>
            <person name="Spormann A.M."/>
            <person name="Op Den Camp H."/>
            <person name="Overmann J."/>
            <person name="Amann R."/>
            <person name="Jetten M.S.M."/>
            <person name="Mascher T."/>
            <person name="Medema M.H."/>
            <person name="Devos D.P."/>
            <person name="Kaster A.-K."/>
            <person name="Ovreas L."/>
            <person name="Rohde M."/>
            <person name="Galperin M.Y."/>
            <person name="Jogler C."/>
        </authorList>
    </citation>
    <scope>NUCLEOTIDE SEQUENCE [LARGE SCALE GENOMIC DNA]</scope>
    <source>
        <strain evidence="10 11">CA54</strain>
    </source>
</reference>
<dbReference type="OrthoDB" id="9799225at2"/>
<evidence type="ECO:0000256" key="3">
    <source>
        <dbReference type="ARBA" id="ARBA00022448"/>
    </source>
</evidence>
<feature type="transmembrane region" description="Helical" evidence="9">
    <location>
        <begin position="35"/>
        <end position="52"/>
    </location>
</feature>
<feature type="transmembrane region" description="Helical" evidence="9">
    <location>
        <begin position="303"/>
        <end position="330"/>
    </location>
</feature>
<keyword evidence="6 9" id="KW-1133">Transmembrane helix</keyword>
<evidence type="ECO:0000256" key="4">
    <source>
        <dbReference type="ARBA" id="ARBA00022475"/>
    </source>
</evidence>
<dbReference type="InterPro" id="IPR023298">
    <property type="entry name" value="ATPase_P-typ_TM_dom_sf"/>
</dbReference>
<feature type="transmembrane region" description="Helical" evidence="9">
    <location>
        <begin position="337"/>
        <end position="360"/>
    </location>
</feature>
<evidence type="ECO:0000256" key="5">
    <source>
        <dbReference type="ARBA" id="ARBA00022692"/>
    </source>
</evidence>
<keyword evidence="7 9" id="KW-0472">Membrane</keyword>
<keyword evidence="3" id="KW-0813">Transport</keyword>
<keyword evidence="11" id="KW-1185">Reference proteome</keyword>
<dbReference type="Pfam" id="PF01594">
    <property type="entry name" value="AI-2E_transport"/>
    <property type="match status" value="2"/>
</dbReference>
<sequence length="653" mass="71267">MVEKNAATHGSGRSYTLLILAFVIASLYLAKEILLPLSLAILLSFVLTPLVSRLERLRLGRIPSVVIVCAFAFSAIGGAGWLATNQLIELSMRLPDYKDNLIDKIHNLQSGTGEKLEKAKQALEDIGTELSEGGNAADEEKDAAETADPPALQRNLLGWLRPQKQGDGSAENPVEVKVVSLPPSPLNQIQTWLGPLVAPLSTAGIVVVLVVFILVKREDLRNRVIQLVGTSNLYATTEAIEDATDRLSRYLRMQLLINIIYGVVVAVTLMFLGVPNAILWGVMGTMLRFLPYIGPWISAVMPIALTMAISDGWTLPLMTIGLFVSLELVVNNVLEPWLYGSSIGVSSLGVILAAIFWTWLWGPVGLVLAMPLTVCLVVLGKYVPQLGFLPLLLGDRTALEPYEQLYQRLLTAEDYEANELAEEYLKDASVTEFYDDVLMPALQLAEQDRHADLLSEQQETVVNDSARELVEELGERLQQKEQPEDGAGAPDEKGHVLCIPVRDQADETVALMTGQLLRSEGCRVDVGSINMLAGEAINLIETQQCQIAILILLPPLGARKGRYLCKRLSQQYPDLHIVVALMHGEKYGKSKQRLLNVGADVVATNLPDLITSVRQARFNAQQAPPSHNSIEDTVPAGQNAAPISAAQPVENQP</sequence>
<gene>
    <name evidence="10" type="primary">tqsA_2</name>
    <name evidence="10" type="ORF">CA54_33700</name>
</gene>
<protein>
    <submittedName>
        <fullName evidence="10">AI-2 transport protein TqsA</fullName>
    </submittedName>
</protein>
<dbReference type="SUPFAM" id="SSF81665">
    <property type="entry name" value="Calcium ATPase, transmembrane domain M"/>
    <property type="match status" value="1"/>
</dbReference>